<reference evidence="1" key="1">
    <citation type="submission" date="2020-05" db="EMBL/GenBank/DDBJ databases">
        <title>Large-scale comparative analyses of tick genomes elucidate their genetic diversity and vector capacities.</title>
        <authorList>
            <person name="Jia N."/>
            <person name="Wang J."/>
            <person name="Shi W."/>
            <person name="Du L."/>
            <person name="Sun Y."/>
            <person name="Zhan W."/>
            <person name="Jiang J."/>
            <person name="Wang Q."/>
            <person name="Zhang B."/>
            <person name="Ji P."/>
            <person name="Sakyi L.B."/>
            <person name="Cui X."/>
            <person name="Yuan T."/>
            <person name="Jiang B."/>
            <person name="Yang W."/>
            <person name="Lam T.T.-Y."/>
            <person name="Chang Q."/>
            <person name="Ding S."/>
            <person name="Wang X."/>
            <person name="Zhu J."/>
            <person name="Ruan X."/>
            <person name="Zhao L."/>
            <person name="Wei J."/>
            <person name="Que T."/>
            <person name="Du C."/>
            <person name="Cheng J."/>
            <person name="Dai P."/>
            <person name="Han X."/>
            <person name="Huang E."/>
            <person name="Gao Y."/>
            <person name="Liu J."/>
            <person name="Shao H."/>
            <person name="Ye R."/>
            <person name="Li L."/>
            <person name="Wei W."/>
            <person name="Wang X."/>
            <person name="Wang C."/>
            <person name="Yang T."/>
            <person name="Huo Q."/>
            <person name="Li W."/>
            <person name="Guo W."/>
            <person name="Chen H."/>
            <person name="Zhou L."/>
            <person name="Ni X."/>
            <person name="Tian J."/>
            <person name="Zhou Y."/>
            <person name="Sheng Y."/>
            <person name="Liu T."/>
            <person name="Pan Y."/>
            <person name="Xia L."/>
            <person name="Li J."/>
            <person name="Zhao F."/>
            <person name="Cao W."/>
        </authorList>
    </citation>
    <scope>NUCLEOTIDE SEQUENCE</scope>
    <source>
        <strain evidence="1">Hyas-2018</strain>
    </source>
</reference>
<evidence type="ECO:0000313" key="2">
    <source>
        <dbReference type="Proteomes" id="UP000821845"/>
    </source>
</evidence>
<name>A0ACB7SD04_HYAAI</name>
<dbReference type="Proteomes" id="UP000821845">
    <property type="component" value="Chromosome 5"/>
</dbReference>
<organism evidence="1 2">
    <name type="scientific">Hyalomma asiaticum</name>
    <name type="common">Tick</name>
    <dbReference type="NCBI Taxonomy" id="266040"/>
    <lineage>
        <taxon>Eukaryota</taxon>
        <taxon>Metazoa</taxon>
        <taxon>Ecdysozoa</taxon>
        <taxon>Arthropoda</taxon>
        <taxon>Chelicerata</taxon>
        <taxon>Arachnida</taxon>
        <taxon>Acari</taxon>
        <taxon>Parasitiformes</taxon>
        <taxon>Ixodida</taxon>
        <taxon>Ixodoidea</taxon>
        <taxon>Ixodidae</taxon>
        <taxon>Hyalomminae</taxon>
        <taxon>Hyalomma</taxon>
    </lineage>
</organism>
<accession>A0ACB7SD04</accession>
<proteinExistence type="predicted"/>
<comment type="caution">
    <text evidence="1">The sequence shown here is derived from an EMBL/GenBank/DDBJ whole genome shotgun (WGS) entry which is preliminary data.</text>
</comment>
<keyword evidence="2" id="KW-1185">Reference proteome</keyword>
<dbReference type="EMBL" id="CM023485">
    <property type="protein sequence ID" value="KAH6931654.1"/>
    <property type="molecule type" value="Genomic_DNA"/>
</dbReference>
<gene>
    <name evidence="1" type="ORF">HPB50_026433</name>
</gene>
<evidence type="ECO:0000313" key="1">
    <source>
        <dbReference type="EMBL" id="KAH6931654.1"/>
    </source>
</evidence>
<protein>
    <submittedName>
        <fullName evidence="1">Uncharacterized protein</fullName>
    </submittedName>
</protein>
<sequence length="341" mass="36979">MEKYVEELVKVVKKCQETATEEQIVEAMSYTDHVAKFVDLLGPLFDSVPPQMAAAFPQVKVNGSRESEDDIETVEAPEQEQPLYSKADKKQGEDKPERKATAGGMNGHGSEFESDEDEFSDTYDHMGDEDESGSPEPREQEASGMVATAVNEALMNGSDRVLVQDSKSQLWAFYPDGSKKPNGELAFVRGGGDDNPHRGAPLPRSGPGAGRLPRSHRLFTLAEADGGAEGSAWPSRSAGRLPGAAGGMGGGGGGGGRPQLALEVSEQLAVAVLRLQHTMDEVVARLEVLETLLQHAKAPQNQRWWLFGGVAPHVLVLLLAWPVVFQLAFYILSHRRGRRLR</sequence>